<evidence type="ECO:0000256" key="1">
    <source>
        <dbReference type="SAM" id="Phobius"/>
    </source>
</evidence>
<dbReference type="Pfam" id="PF03703">
    <property type="entry name" value="bPH_2"/>
    <property type="match status" value="2"/>
</dbReference>
<feature type="transmembrane region" description="Helical" evidence="1">
    <location>
        <begin position="397"/>
        <end position="413"/>
    </location>
</feature>
<feature type="domain" description="YdbS-like PH" evidence="2">
    <location>
        <begin position="416"/>
        <end position="492"/>
    </location>
</feature>
<feature type="transmembrane region" description="Helical" evidence="1">
    <location>
        <begin position="237"/>
        <end position="261"/>
    </location>
</feature>
<keyword evidence="1" id="KW-0812">Transmembrane</keyword>
<gene>
    <name evidence="3" type="ORF">BA177_17510</name>
</gene>
<organism evidence="3 4">
    <name type="scientific">Woeseia oceani</name>
    <dbReference type="NCBI Taxonomy" id="1548547"/>
    <lineage>
        <taxon>Bacteria</taxon>
        <taxon>Pseudomonadati</taxon>
        <taxon>Pseudomonadota</taxon>
        <taxon>Gammaproteobacteria</taxon>
        <taxon>Woeseiales</taxon>
        <taxon>Woeseiaceae</taxon>
        <taxon>Woeseia</taxon>
    </lineage>
</organism>
<feature type="transmembrane region" description="Helical" evidence="1">
    <location>
        <begin position="12"/>
        <end position="29"/>
    </location>
</feature>
<name>A0A193LJY7_9GAMM</name>
<evidence type="ECO:0000259" key="2">
    <source>
        <dbReference type="Pfam" id="PF03703"/>
    </source>
</evidence>
<feature type="domain" description="YdbS-like PH" evidence="2">
    <location>
        <begin position="73"/>
        <end position="148"/>
    </location>
</feature>
<dbReference type="PIRSF" id="PIRSF026631">
    <property type="entry name" value="UCP026631"/>
    <property type="match status" value="1"/>
</dbReference>
<keyword evidence="1" id="KW-0472">Membrane</keyword>
<evidence type="ECO:0000313" key="3">
    <source>
        <dbReference type="EMBL" id="ANO52748.1"/>
    </source>
</evidence>
<reference evidence="3 4" key="1">
    <citation type="submission" date="2016-06" db="EMBL/GenBank/DDBJ databases">
        <title>Complete genome sequence of a deep-branching marine Gamma Proteobacterium Woeseia oceani type strain XK5.</title>
        <authorList>
            <person name="Mu D."/>
            <person name="Du Z."/>
        </authorList>
    </citation>
    <scope>NUCLEOTIDE SEQUENCE [LARGE SCALE GENOMIC DNA]</scope>
    <source>
        <strain evidence="3 4">XK5</strain>
    </source>
</reference>
<dbReference type="KEGG" id="woc:BA177_17510"/>
<keyword evidence="4" id="KW-1185">Reference proteome</keyword>
<dbReference type="EMBL" id="CP016268">
    <property type="protein sequence ID" value="ANO52748.1"/>
    <property type="molecule type" value="Genomic_DNA"/>
</dbReference>
<dbReference type="InterPro" id="IPR005182">
    <property type="entry name" value="YdbS-like_PH"/>
</dbReference>
<evidence type="ECO:0000313" key="4">
    <source>
        <dbReference type="Proteomes" id="UP000092695"/>
    </source>
</evidence>
<dbReference type="PANTHER" id="PTHR34473:SF2">
    <property type="entry name" value="UPF0699 TRANSMEMBRANE PROTEIN YDBT"/>
    <property type="match status" value="1"/>
</dbReference>
<feature type="transmembrane region" description="Helical" evidence="1">
    <location>
        <begin position="54"/>
        <end position="76"/>
    </location>
</feature>
<keyword evidence="1" id="KW-1133">Transmembrane helix</keyword>
<dbReference type="InterPro" id="IPR014529">
    <property type="entry name" value="UCP026631"/>
</dbReference>
<proteinExistence type="predicted"/>
<dbReference type="Proteomes" id="UP000092695">
    <property type="component" value="Chromosome"/>
</dbReference>
<dbReference type="AlphaFoldDB" id="A0A193LJY7"/>
<dbReference type="PANTHER" id="PTHR34473">
    <property type="entry name" value="UPF0699 TRANSMEMBRANE PROTEIN YDBS"/>
    <property type="match status" value="1"/>
</dbReference>
<accession>A0A193LJY7</accession>
<sequence length="504" mass="56596">MSTTDSGRWRRTSPFAILFFFGRIFRLIAKNAWQSLAPLVALLVAYEGNIVNKLIFASIGFSVFISAAALLSYWFFRFRISADSVLIRHGVFKKKQLDIKFDRLQGINTEQGLIYRLLGLVTVNFDTAGSTGNEGNLPAVTQRFADSLRARLEAPSPAHITNGEGEDKQSETRTDELVRFDWRDMLRIGLADRRALIVFAVIGPFIERIDDHIERYLATLVDIAAVNGVELDGISGISIAVAVFFTVVFLFIVVSIAAAFLRYNNFRLLLQGKTLRSHAGLLTAYEHSMDLGKIQTLRLQQGVALRLMKRFQLTAHQAISARKGRRKAFEVPVITAEIGDALHSRFLAPDGGRLSLNPASSGFVAISPYSVRSKILFAGLLPALLATVVLMKPLGSLALFFLLWLPIVAAAAYQNWKRAGYVHDDEEIIRRSGLLGYRTVSLLFRKVQRVTVSQSRYQRRKQLATLQMYLASGSVKVPYIKHEKAKQLRDYILYKVETSRKAWH</sequence>
<protein>
    <recommendedName>
        <fullName evidence="2">YdbS-like PH domain-containing protein</fullName>
    </recommendedName>
</protein>